<organism evidence="3 4">
    <name type="scientific">Octadecabacter arcticus 238</name>
    <dbReference type="NCBI Taxonomy" id="391616"/>
    <lineage>
        <taxon>Bacteria</taxon>
        <taxon>Pseudomonadati</taxon>
        <taxon>Pseudomonadota</taxon>
        <taxon>Alphaproteobacteria</taxon>
        <taxon>Rhodobacterales</taxon>
        <taxon>Roseobacteraceae</taxon>
        <taxon>Octadecabacter</taxon>
    </lineage>
</organism>
<name>M9RQH5_9RHOB</name>
<dbReference type="InterPro" id="IPR036163">
    <property type="entry name" value="HMA_dom_sf"/>
</dbReference>
<feature type="signal peptide" evidence="1">
    <location>
        <begin position="1"/>
        <end position="21"/>
    </location>
</feature>
<keyword evidence="1" id="KW-0732">Signal</keyword>
<dbReference type="CDD" id="cd00371">
    <property type="entry name" value="HMA"/>
    <property type="match status" value="1"/>
</dbReference>
<evidence type="ECO:0000313" key="3">
    <source>
        <dbReference type="EMBL" id="AGI74422.1"/>
    </source>
</evidence>
<dbReference type="GO" id="GO:0046872">
    <property type="term" value="F:metal ion binding"/>
    <property type="evidence" value="ECO:0007669"/>
    <property type="project" value="InterPro"/>
</dbReference>
<feature type="domain" description="HMA" evidence="2">
    <location>
        <begin position="24"/>
        <end position="90"/>
    </location>
</feature>
<dbReference type="PROSITE" id="PS50846">
    <property type="entry name" value="HMA_2"/>
    <property type="match status" value="1"/>
</dbReference>
<dbReference type="Gene3D" id="3.30.70.100">
    <property type="match status" value="1"/>
</dbReference>
<dbReference type="Pfam" id="PF00403">
    <property type="entry name" value="HMA"/>
    <property type="match status" value="1"/>
</dbReference>
<dbReference type="STRING" id="391616.OA238_c45580"/>
<dbReference type="eggNOG" id="COG2608">
    <property type="taxonomic scope" value="Bacteria"/>
</dbReference>
<protein>
    <submittedName>
        <fullName evidence="3">Mercury transport protein periplasmic component MerP</fullName>
    </submittedName>
</protein>
<dbReference type="InterPro" id="IPR001802">
    <property type="entry name" value="MerP/CopZ"/>
</dbReference>
<accession>M9RQH5</accession>
<evidence type="ECO:0000256" key="1">
    <source>
        <dbReference type="SAM" id="SignalP"/>
    </source>
</evidence>
<keyword evidence="4" id="KW-1185">Reference proteome</keyword>
<gene>
    <name evidence="3" type="primary">merP</name>
    <name evidence="3" type="ORF">OA238_c45580</name>
</gene>
<evidence type="ECO:0000313" key="4">
    <source>
        <dbReference type="Proteomes" id="UP000004688"/>
    </source>
</evidence>
<dbReference type="RefSeq" id="WP_015497358.1">
    <property type="nucleotide sequence ID" value="NC_020908.1"/>
</dbReference>
<dbReference type="PRINTS" id="PR00946">
    <property type="entry name" value="HGSCAVENGER"/>
</dbReference>
<dbReference type="HOGENOM" id="CLU_134973_2_1_5"/>
<dbReference type="Proteomes" id="UP000004688">
    <property type="component" value="Chromosome"/>
</dbReference>
<proteinExistence type="predicted"/>
<dbReference type="InterPro" id="IPR006121">
    <property type="entry name" value="HMA_dom"/>
</dbReference>
<sequence length="96" mass="9883">MKLHTSVLALIGYMVAAPVFAAEQTVTFSVPGMTCASCPFIVESAMSGVDGVVTVTADAETRTALVIFDDAIASAEDIAFASTSAGYEAVIFEPKS</sequence>
<reference evidence="3 4" key="1">
    <citation type="journal article" date="2013" name="PLoS ONE">
        <title>Poles Apart: Arctic and Antarctic Octadecabacter strains Share High Genome Plasticity and a New Type of Xanthorhodopsin.</title>
        <authorList>
            <person name="Vollmers J."/>
            <person name="Voget S."/>
            <person name="Dietrich S."/>
            <person name="Gollnow K."/>
            <person name="Smits M."/>
            <person name="Meyer K."/>
            <person name="Brinkhoff T."/>
            <person name="Simon M."/>
            <person name="Daniel R."/>
        </authorList>
    </citation>
    <scope>NUCLEOTIDE SEQUENCE [LARGE SCALE GENOMIC DNA]</scope>
    <source>
        <strain evidence="3 4">238</strain>
    </source>
</reference>
<dbReference type="AlphaFoldDB" id="M9RQH5"/>
<evidence type="ECO:0000259" key="2">
    <source>
        <dbReference type="PROSITE" id="PS50846"/>
    </source>
</evidence>
<feature type="chain" id="PRO_5004102983" evidence="1">
    <location>
        <begin position="22"/>
        <end position="96"/>
    </location>
</feature>
<dbReference type="SUPFAM" id="SSF55008">
    <property type="entry name" value="HMA, heavy metal-associated domain"/>
    <property type="match status" value="1"/>
</dbReference>
<dbReference type="OrthoDB" id="7205933at2"/>
<dbReference type="EMBL" id="CP003742">
    <property type="protein sequence ID" value="AGI74422.1"/>
    <property type="molecule type" value="Genomic_DNA"/>
</dbReference>
<dbReference type="KEGG" id="oar:OA238_c45580"/>